<name>A0A4Y7SC81_COPMI</name>
<dbReference type="AlphaFoldDB" id="A0A4Y7SC81"/>
<protein>
    <submittedName>
        <fullName evidence="1">Uncharacterized protein</fullName>
    </submittedName>
</protein>
<gene>
    <name evidence="1" type="ORF">FA13DRAFT_1744866</name>
</gene>
<reference evidence="1 2" key="1">
    <citation type="journal article" date="2019" name="Nat. Ecol. Evol.">
        <title>Megaphylogeny resolves global patterns of mushroom evolution.</title>
        <authorList>
            <person name="Varga T."/>
            <person name="Krizsan K."/>
            <person name="Foldi C."/>
            <person name="Dima B."/>
            <person name="Sanchez-Garcia M."/>
            <person name="Sanchez-Ramirez S."/>
            <person name="Szollosi G.J."/>
            <person name="Szarkandi J.G."/>
            <person name="Papp V."/>
            <person name="Albert L."/>
            <person name="Andreopoulos W."/>
            <person name="Angelini C."/>
            <person name="Antonin V."/>
            <person name="Barry K.W."/>
            <person name="Bougher N.L."/>
            <person name="Buchanan P."/>
            <person name="Buyck B."/>
            <person name="Bense V."/>
            <person name="Catcheside P."/>
            <person name="Chovatia M."/>
            <person name="Cooper J."/>
            <person name="Damon W."/>
            <person name="Desjardin D."/>
            <person name="Finy P."/>
            <person name="Geml J."/>
            <person name="Haridas S."/>
            <person name="Hughes K."/>
            <person name="Justo A."/>
            <person name="Karasinski D."/>
            <person name="Kautmanova I."/>
            <person name="Kiss B."/>
            <person name="Kocsube S."/>
            <person name="Kotiranta H."/>
            <person name="LaButti K.M."/>
            <person name="Lechner B.E."/>
            <person name="Liimatainen K."/>
            <person name="Lipzen A."/>
            <person name="Lukacs Z."/>
            <person name="Mihaltcheva S."/>
            <person name="Morgado L.N."/>
            <person name="Niskanen T."/>
            <person name="Noordeloos M.E."/>
            <person name="Ohm R.A."/>
            <person name="Ortiz-Santana B."/>
            <person name="Ovrebo C."/>
            <person name="Racz N."/>
            <person name="Riley R."/>
            <person name="Savchenko A."/>
            <person name="Shiryaev A."/>
            <person name="Soop K."/>
            <person name="Spirin V."/>
            <person name="Szebenyi C."/>
            <person name="Tomsovsky M."/>
            <person name="Tulloss R.E."/>
            <person name="Uehling J."/>
            <person name="Grigoriev I.V."/>
            <person name="Vagvolgyi C."/>
            <person name="Papp T."/>
            <person name="Martin F.M."/>
            <person name="Miettinen O."/>
            <person name="Hibbett D.S."/>
            <person name="Nagy L.G."/>
        </authorList>
    </citation>
    <scope>NUCLEOTIDE SEQUENCE [LARGE SCALE GENOMIC DNA]</scope>
    <source>
        <strain evidence="1 2">FP101781</strain>
    </source>
</reference>
<sequence length="67" mass="7367">MKLILTVFTYGPDQRRTEIELRPATPESTLGDLPRVSGWLDKLALTMATDLSSRTSGGAKYAVRSLL</sequence>
<accession>A0A4Y7SC81</accession>
<keyword evidence="2" id="KW-1185">Reference proteome</keyword>
<dbReference type="Proteomes" id="UP000298030">
    <property type="component" value="Unassembled WGS sequence"/>
</dbReference>
<organism evidence="1 2">
    <name type="scientific">Coprinellus micaceus</name>
    <name type="common">Glistening ink-cap mushroom</name>
    <name type="synonym">Coprinus micaceus</name>
    <dbReference type="NCBI Taxonomy" id="71717"/>
    <lineage>
        <taxon>Eukaryota</taxon>
        <taxon>Fungi</taxon>
        <taxon>Dikarya</taxon>
        <taxon>Basidiomycota</taxon>
        <taxon>Agaricomycotina</taxon>
        <taxon>Agaricomycetes</taxon>
        <taxon>Agaricomycetidae</taxon>
        <taxon>Agaricales</taxon>
        <taxon>Agaricineae</taxon>
        <taxon>Psathyrellaceae</taxon>
        <taxon>Coprinellus</taxon>
    </lineage>
</organism>
<evidence type="ECO:0000313" key="1">
    <source>
        <dbReference type="EMBL" id="TEB18984.1"/>
    </source>
</evidence>
<evidence type="ECO:0000313" key="2">
    <source>
        <dbReference type="Proteomes" id="UP000298030"/>
    </source>
</evidence>
<proteinExistence type="predicted"/>
<dbReference type="EMBL" id="QPFP01000213">
    <property type="protein sequence ID" value="TEB18984.1"/>
    <property type="molecule type" value="Genomic_DNA"/>
</dbReference>
<comment type="caution">
    <text evidence="1">The sequence shown here is derived from an EMBL/GenBank/DDBJ whole genome shotgun (WGS) entry which is preliminary data.</text>
</comment>